<evidence type="ECO:0000313" key="3">
    <source>
        <dbReference type="Proteomes" id="UP000608850"/>
    </source>
</evidence>
<name>A0A830GHG4_9EURY</name>
<evidence type="ECO:0000313" key="2">
    <source>
        <dbReference type="EMBL" id="GGN26494.1"/>
    </source>
</evidence>
<dbReference type="AlphaFoldDB" id="A0A830GHG4"/>
<dbReference type="EMBL" id="BMOQ01000012">
    <property type="protein sequence ID" value="GGN26494.1"/>
    <property type="molecule type" value="Genomic_DNA"/>
</dbReference>
<dbReference type="Proteomes" id="UP000608850">
    <property type="component" value="Unassembled WGS sequence"/>
</dbReference>
<evidence type="ECO:0000256" key="1">
    <source>
        <dbReference type="SAM" id="MobiDB-lite"/>
    </source>
</evidence>
<feature type="region of interest" description="Disordered" evidence="1">
    <location>
        <begin position="40"/>
        <end position="64"/>
    </location>
</feature>
<keyword evidence="3" id="KW-1185">Reference proteome</keyword>
<gene>
    <name evidence="2" type="ORF">GCM10009021_31090</name>
</gene>
<organism evidence="2 3">
    <name type="scientific">Halarchaeum nitratireducens</name>
    <dbReference type="NCBI Taxonomy" id="489913"/>
    <lineage>
        <taxon>Archaea</taxon>
        <taxon>Methanobacteriati</taxon>
        <taxon>Methanobacteriota</taxon>
        <taxon>Stenosarchaea group</taxon>
        <taxon>Halobacteria</taxon>
        <taxon>Halobacteriales</taxon>
        <taxon>Halobacteriaceae</taxon>
    </lineage>
</organism>
<proteinExistence type="predicted"/>
<sequence length="64" mass="6838">MQAAAAGENHGFSIVGFGRNATSRRVDGTVQRGYKALGFTDDVPALDDTPERDDPDDSHQGSLF</sequence>
<feature type="compositionally biased region" description="Acidic residues" evidence="1">
    <location>
        <begin position="44"/>
        <end position="56"/>
    </location>
</feature>
<comment type="caution">
    <text evidence="2">The sequence shown here is derived from an EMBL/GenBank/DDBJ whole genome shotgun (WGS) entry which is preliminary data.</text>
</comment>
<reference evidence="2 3" key="1">
    <citation type="journal article" date="2019" name="Int. J. Syst. Evol. Microbiol.">
        <title>The Global Catalogue of Microorganisms (GCM) 10K type strain sequencing project: providing services to taxonomists for standard genome sequencing and annotation.</title>
        <authorList>
            <consortium name="The Broad Institute Genomics Platform"/>
            <consortium name="The Broad Institute Genome Sequencing Center for Infectious Disease"/>
            <person name="Wu L."/>
            <person name="Ma J."/>
        </authorList>
    </citation>
    <scope>NUCLEOTIDE SEQUENCE [LARGE SCALE GENOMIC DNA]</scope>
    <source>
        <strain evidence="2 3">JCM 16331</strain>
    </source>
</reference>
<protein>
    <submittedName>
        <fullName evidence="2">Uncharacterized protein</fullName>
    </submittedName>
</protein>
<accession>A0A830GHG4</accession>